<dbReference type="STRING" id="2082308.A0A2K1QVB8"/>
<dbReference type="GO" id="GO:0016705">
    <property type="term" value="F:oxidoreductase activity, acting on paired donors, with incorporation or reduction of molecular oxygen"/>
    <property type="evidence" value="ECO:0007669"/>
    <property type="project" value="InterPro"/>
</dbReference>
<dbReference type="PANTHER" id="PTHR24305:SF103">
    <property type="entry name" value="P450, PUTATIVE (EUROFUNG)-RELATED"/>
    <property type="match status" value="1"/>
</dbReference>
<evidence type="ECO:0000256" key="4">
    <source>
        <dbReference type="PIRSR" id="PIRSR602401-1"/>
    </source>
</evidence>
<keyword evidence="2 4" id="KW-0479">Metal-binding</keyword>
<keyword evidence="3 4" id="KW-0408">Iron</keyword>
<dbReference type="EMBL" id="NKHZ01000036">
    <property type="protein sequence ID" value="PNS18959.1"/>
    <property type="molecule type" value="Genomic_DNA"/>
</dbReference>
<feature type="chain" id="PRO_5014332718" evidence="6">
    <location>
        <begin position="18"/>
        <end position="493"/>
    </location>
</feature>
<sequence>MLLELLAPLLIVGYVVSQRYLHRLSRYPGPFLASLSPLWKLWHVKVGDYEQVLIDLHRRHGVFVRVGPNHLDVSHPEAIKDIFNTGKSFVKSDFYDAFTALRPNIFGTRDENIHHARKKALSNGFSLQSVAQMEIYIDSCLSKLVTRLDKAAECNETIDLKTWVSFFVIDVLGELAFAESFNMLDKGREEALPPLREHVYLAMLTGQLPTLLPYFNKYLPKLPIPSLQTVVKGRAKLRNLAISCVNNRLANPDPDRRDLLAKLIAEHTNGGLEDVDVQTEAFGFIIAGSHTTATTITLLFHLLLHHPKVFAALEVSIRQSPVANHAASPIASSAPIPFNMAQSTSYLPALITETLRFAPVFTMPLLRVVPASGAVIASTPIPGGTDVSICNAVLHHDKSVFGPDADVFTPDRWLDEEYARSHKDQIFAFGAGHRACIGRNLAMVEIYKVVSTLMGRYKVLLPDGAEVRPGLPPMESFGISDLEGRLMVRLERR</sequence>
<dbReference type="InterPro" id="IPR017972">
    <property type="entry name" value="Cyt_P450_CS"/>
</dbReference>
<dbReference type="GO" id="GO:0020037">
    <property type="term" value="F:heme binding"/>
    <property type="evidence" value="ECO:0007669"/>
    <property type="project" value="InterPro"/>
</dbReference>
<dbReference type="AlphaFoldDB" id="A0A2K1QVB8"/>
<evidence type="ECO:0000256" key="1">
    <source>
        <dbReference type="ARBA" id="ARBA00001971"/>
    </source>
</evidence>
<reference evidence="7 8" key="1">
    <citation type="submission" date="2017-06" db="EMBL/GenBank/DDBJ databases">
        <title>Draft genome sequence of a variant of Elsinoe murrayae.</title>
        <authorList>
            <person name="Cheng Q."/>
        </authorList>
    </citation>
    <scope>NUCLEOTIDE SEQUENCE [LARGE SCALE GENOMIC DNA]</scope>
    <source>
        <strain evidence="7 8">CQ-2017a</strain>
    </source>
</reference>
<dbReference type="InterPro" id="IPR036396">
    <property type="entry name" value="Cyt_P450_sf"/>
</dbReference>
<dbReference type="PRINTS" id="PR00463">
    <property type="entry name" value="EP450I"/>
</dbReference>
<dbReference type="Proteomes" id="UP000243797">
    <property type="component" value="Unassembled WGS sequence"/>
</dbReference>
<comment type="cofactor">
    <cofactor evidence="1 4">
        <name>heme</name>
        <dbReference type="ChEBI" id="CHEBI:30413"/>
    </cofactor>
</comment>
<dbReference type="PROSITE" id="PS00086">
    <property type="entry name" value="CYTOCHROME_P450"/>
    <property type="match status" value="1"/>
</dbReference>
<feature type="signal peptide" evidence="6">
    <location>
        <begin position="1"/>
        <end position="17"/>
    </location>
</feature>
<keyword evidence="8" id="KW-1185">Reference proteome</keyword>
<organism evidence="7 8">
    <name type="scientific">Sphaceloma murrayae</name>
    <dbReference type="NCBI Taxonomy" id="2082308"/>
    <lineage>
        <taxon>Eukaryota</taxon>
        <taxon>Fungi</taxon>
        <taxon>Dikarya</taxon>
        <taxon>Ascomycota</taxon>
        <taxon>Pezizomycotina</taxon>
        <taxon>Dothideomycetes</taxon>
        <taxon>Dothideomycetidae</taxon>
        <taxon>Myriangiales</taxon>
        <taxon>Elsinoaceae</taxon>
        <taxon>Sphaceloma</taxon>
    </lineage>
</organism>
<dbReference type="InParanoid" id="A0A2K1QVB8"/>
<dbReference type="OrthoDB" id="1470350at2759"/>
<name>A0A2K1QVB8_9PEZI</name>
<dbReference type="InterPro" id="IPR050121">
    <property type="entry name" value="Cytochrome_P450_monoxygenase"/>
</dbReference>
<comment type="caution">
    <text evidence="7">The sequence shown here is derived from an EMBL/GenBank/DDBJ whole genome shotgun (WGS) entry which is preliminary data.</text>
</comment>
<evidence type="ECO:0000313" key="7">
    <source>
        <dbReference type="EMBL" id="PNS18959.1"/>
    </source>
</evidence>
<dbReference type="Gene3D" id="1.10.630.10">
    <property type="entry name" value="Cytochrome P450"/>
    <property type="match status" value="1"/>
</dbReference>
<keyword evidence="5" id="KW-0503">Monooxygenase</keyword>
<evidence type="ECO:0000256" key="5">
    <source>
        <dbReference type="RuleBase" id="RU000461"/>
    </source>
</evidence>
<evidence type="ECO:0000256" key="3">
    <source>
        <dbReference type="ARBA" id="ARBA00023004"/>
    </source>
</evidence>
<protein>
    <submittedName>
        <fullName evidence="7">Isotrichodermin C-15 hydroxylase</fullName>
    </submittedName>
</protein>
<dbReference type="InterPro" id="IPR002401">
    <property type="entry name" value="Cyt_P450_E_grp-I"/>
</dbReference>
<evidence type="ECO:0000256" key="6">
    <source>
        <dbReference type="SAM" id="SignalP"/>
    </source>
</evidence>
<evidence type="ECO:0000256" key="2">
    <source>
        <dbReference type="ARBA" id="ARBA00022723"/>
    </source>
</evidence>
<dbReference type="Pfam" id="PF00067">
    <property type="entry name" value="p450"/>
    <property type="match status" value="1"/>
</dbReference>
<accession>A0A2K1QVB8</accession>
<gene>
    <name evidence="7" type="ORF">CAC42_6054</name>
</gene>
<dbReference type="PANTHER" id="PTHR24305">
    <property type="entry name" value="CYTOCHROME P450"/>
    <property type="match status" value="1"/>
</dbReference>
<dbReference type="InterPro" id="IPR001128">
    <property type="entry name" value="Cyt_P450"/>
</dbReference>
<keyword evidence="6" id="KW-0732">Signal</keyword>
<dbReference type="PRINTS" id="PR00385">
    <property type="entry name" value="P450"/>
</dbReference>
<proteinExistence type="inferred from homology"/>
<keyword evidence="4 5" id="KW-0349">Heme</keyword>
<dbReference type="GO" id="GO:0005506">
    <property type="term" value="F:iron ion binding"/>
    <property type="evidence" value="ECO:0007669"/>
    <property type="project" value="InterPro"/>
</dbReference>
<comment type="similarity">
    <text evidence="5">Belongs to the cytochrome P450 family.</text>
</comment>
<feature type="binding site" description="axial binding residue" evidence="4">
    <location>
        <position position="436"/>
    </location>
    <ligand>
        <name>heme</name>
        <dbReference type="ChEBI" id="CHEBI:30413"/>
    </ligand>
    <ligandPart>
        <name>Fe</name>
        <dbReference type="ChEBI" id="CHEBI:18248"/>
    </ligandPart>
</feature>
<keyword evidence="5" id="KW-0560">Oxidoreductase</keyword>
<dbReference type="GO" id="GO:0004497">
    <property type="term" value="F:monooxygenase activity"/>
    <property type="evidence" value="ECO:0007669"/>
    <property type="project" value="UniProtKB-KW"/>
</dbReference>
<dbReference type="SUPFAM" id="SSF48264">
    <property type="entry name" value="Cytochrome P450"/>
    <property type="match status" value="1"/>
</dbReference>
<evidence type="ECO:0000313" key="8">
    <source>
        <dbReference type="Proteomes" id="UP000243797"/>
    </source>
</evidence>